<proteinExistence type="predicted"/>
<dbReference type="PANTHER" id="PTHR47739:SF1">
    <property type="entry name" value="TRNA1(VAL) (ADENINE(37)-N6)-METHYLTRANSFERASE"/>
    <property type="match status" value="1"/>
</dbReference>
<evidence type="ECO:0000259" key="1">
    <source>
        <dbReference type="Pfam" id="PF05175"/>
    </source>
</evidence>
<accession>A0A0F8YP99</accession>
<dbReference type="PANTHER" id="PTHR47739">
    <property type="entry name" value="TRNA1(VAL) (ADENINE(37)-N6)-METHYLTRANSFERASE"/>
    <property type="match status" value="1"/>
</dbReference>
<dbReference type="AlphaFoldDB" id="A0A0F8YP99"/>
<sequence>MGAMTTDTFFNGRVRVNQDRSGYRFSIDAVLLAYYARPRPDDKIIDLGTGCGIIPVILAYRHPGITLYGIEVQKTLAEIATLNAKENRMSDRITIIEKDLKLLESQMVFGPVDLVVSNPPYRRVRSGRINSDRQRAIARHEITATLLDVVQAAHRVLRNSGRLVMIFPAERIIDLICQMRSSSIEPKHLQMVYSDIDMGATLVLIEGRKGGRPGMKVAPPLTIYHQDGSYTDAVLKMFAP</sequence>
<gene>
    <name evidence="2" type="ORF">LCGC14_3069240</name>
</gene>
<dbReference type="EMBL" id="LAZR01065230">
    <property type="protein sequence ID" value="KKK55969.1"/>
    <property type="molecule type" value="Genomic_DNA"/>
</dbReference>
<protein>
    <recommendedName>
        <fullName evidence="1">Methyltransferase small domain-containing protein</fullName>
    </recommendedName>
</protein>
<dbReference type="InterPro" id="IPR029063">
    <property type="entry name" value="SAM-dependent_MTases_sf"/>
</dbReference>
<dbReference type="InterPro" id="IPR050210">
    <property type="entry name" value="tRNA_Adenine-N(6)_MTase"/>
</dbReference>
<dbReference type="GO" id="GO:0003676">
    <property type="term" value="F:nucleic acid binding"/>
    <property type="evidence" value="ECO:0007669"/>
    <property type="project" value="InterPro"/>
</dbReference>
<dbReference type="InterPro" id="IPR007848">
    <property type="entry name" value="Small_mtfrase_dom"/>
</dbReference>
<dbReference type="CDD" id="cd02440">
    <property type="entry name" value="AdoMet_MTases"/>
    <property type="match status" value="1"/>
</dbReference>
<evidence type="ECO:0000313" key="2">
    <source>
        <dbReference type="EMBL" id="KKK55969.1"/>
    </source>
</evidence>
<dbReference type="SUPFAM" id="SSF53335">
    <property type="entry name" value="S-adenosyl-L-methionine-dependent methyltransferases"/>
    <property type="match status" value="1"/>
</dbReference>
<feature type="domain" description="Methyltransferase small" evidence="1">
    <location>
        <begin position="39"/>
        <end position="166"/>
    </location>
</feature>
<dbReference type="Gene3D" id="3.40.50.150">
    <property type="entry name" value="Vaccinia Virus protein VP39"/>
    <property type="match status" value="1"/>
</dbReference>
<name>A0A0F8YP99_9ZZZZ</name>
<dbReference type="InterPro" id="IPR002052">
    <property type="entry name" value="DNA_methylase_N6_adenine_CS"/>
</dbReference>
<dbReference type="Pfam" id="PF05175">
    <property type="entry name" value="MTS"/>
    <property type="match status" value="1"/>
</dbReference>
<dbReference type="PROSITE" id="PS00092">
    <property type="entry name" value="N6_MTASE"/>
    <property type="match status" value="1"/>
</dbReference>
<dbReference type="GO" id="GO:0032259">
    <property type="term" value="P:methylation"/>
    <property type="evidence" value="ECO:0007669"/>
    <property type="project" value="InterPro"/>
</dbReference>
<organism evidence="2">
    <name type="scientific">marine sediment metagenome</name>
    <dbReference type="NCBI Taxonomy" id="412755"/>
    <lineage>
        <taxon>unclassified sequences</taxon>
        <taxon>metagenomes</taxon>
        <taxon>ecological metagenomes</taxon>
    </lineage>
</organism>
<dbReference type="GO" id="GO:0008757">
    <property type="term" value="F:S-adenosylmethionine-dependent methyltransferase activity"/>
    <property type="evidence" value="ECO:0007669"/>
    <property type="project" value="UniProtKB-ARBA"/>
</dbReference>
<comment type="caution">
    <text evidence="2">The sequence shown here is derived from an EMBL/GenBank/DDBJ whole genome shotgun (WGS) entry which is preliminary data.</text>
</comment>
<reference evidence="2" key="1">
    <citation type="journal article" date="2015" name="Nature">
        <title>Complex archaea that bridge the gap between prokaryotes and eukaryotes.</title>
        <authorList>
            <person name="Spang A."/>
            <person name="Saw J.H."/>
            <person name="Jorgensen S.L."/>
            <person name="Zaremba-Niedzwiedzka K."/>
            <person name="Martijn J."/>
            <person name="Lind A.E."/>
            <person name="van Eijk R."/>
            <person name="Schleper C."/>
            <person name="Guy L."/>
            <person name="Ettema T.J."/>
        </authorList>
    </citation>
    <scope>NUCLEOTIDE SEQUENCE</scope>
</reference>